<keyword evidence="2" id="KW-0732">Signal</keyword>
<evidence type="ECO:0000313" key="4">
    <source>
        <dbReference type="Proteomes" id="UP000663760"/>
    </source>
</evidence>
<evidence type="ECO:0000256" key="1">
    <source>
        <dbReference type="SAM" id="MobiDB-lite"/>
    </source>
</evidence>
<evidence type="ECO:0000256" key="2">
    <source>
        <dbReference type="SAM" id="SignalP"/>
    </source>
</evidence>
<accession>A0A7I8KF30</accession>
<dbReference type="Proteomes" id="UP000663760">
    <property type="component" value="Chromosome 5"/>
</dbReference>
<feature type="compositionally biased region" description="Pro residues" evidence="1">
    <location>
        <begin position="343"/>
        <end position="360"/>
    </location>
</feature>
<dbReference type="AlphaFoldDB" id="A0A7I8KF30"/>
<dbReference type="EMBL" id="LR746268">
    <property type="protein sequence ID" value="CAA7396310.1"/>
    <property type="molecule type" value="Genomic_DNA"/>
</dbReference>
<dbReference type="PANTHER" id="PTHR46995">
    <property type="entry name" value="OS09G0508200 PROTEIN"/>
    <property type="match status" value="1"/>
</dbReference>
<feature type="region of interest" description="Disordered" evidence="1">
    <location>
        <begin position="365"/>
        <end position="384"/>
    </location>
</feature>
<dbReference type="OrthoDB" id="1588785at2759"/>
<protein>
    <submittedName>
        <fullName evidence="3">Uncharacterized protein</fullName>
    </submittedName>
</protein>
<dbReference type="Pfam" id="PF01190">
    <property type="entry name" value="Pollen_Ole_e_1"/>
    <property type="match status" value="1"/>
</dbReference>
<dbReference type="PRINTS" id="PR01217">
    <property type="entry name" value="PRICHEXTENSN"/>
</dbReference>
<sequence length="410" mass="44603">MDLSATLFLFLAALAAAGLEAAVAGARPKPGSNITVMGTVFCDICANNSFSKHSYFLRGAKVRVECSFKAAGAAREEITISVERTTDRFGVYRVDVPPVDDFQCREGREIESFCRANLVRSSSPLCNVPGLSISSEHVGVRCAEANFCVYNLNALFYRPAKRDFALCGAAPAAGTGEQLSDSFGSSLFFWPPFPPFGFPWPFPHWPPFPFPFPFPTPTPSTSFPFPFPTPTPSTSFPFPFPFRSPPPSFPFPFPFPSPPPSFPFPSPAPSFPFPWLAPPPPSFPFPFVPPPGPPPFNFPQPPGWFPPPPPPPAFPFPFPPSLFPSPPPPPSFQFSFPPFLFTPSPPPPSPPPPAFSFSLPPFPTNPFAPAPPPPPSSPLPSSPPPFSLTNPWSWFHFPNPTSPDVPREHP</sequence>
<organism evidence="3 4">
    <name type="scientific">Spirodela intermedia</name>
    <name type="common">Intermediate duckweed</name>
    <dbReference type="NCBI Taxonomy" id="51605"/>
    <lineage>
        <taxon>Eukaryota</taxon>
        <taxon>Viridiplantae</taxon>
        <taxon>Streptophyta</taxon>
        <taxon>Embryophyta</taxon>
        <taxon>Tracheophyta</taxon>
        <taxon>Spermatophyta</taxon>
        <taxon>Magnoliopsida</taxon>
        <taxon>Liliopsida</taxon>
        <taxon>Araceae</taxon>
        <taxon>Lemnoideae</taxon>
        <taxon>Spirodela</taxon>
    </lineage>
</organism>
<keyword evidence="4" id="KW-1185">Reference proteome</keyword>
<feature type="region of interest" description="Disordered" evidence="1">
    <location>
        <begin position="338"/>
        <end position="360"/>
    </location>
</feature>
<gene>
    <name evidence="3" type="ORF">SI8410_05006973</name>
</gene>
<feature type="signal peptide" evidence="2">
    <location>
        <begin position="1"/>
        <end position="17"/>
    </location>
</feature>
<dbReference type="PANTHER" id="PTHR46995:SF6">
    <property type="entry name" value="POLLEN OLE E 1 ALLERGEN AND EXTENSIN FAMILY PROTEIN"/>
    <property type="match status" value="1"/>
</dbReference>
<reference evidence="3" key="1">
    <citation type="submission" date="2020-02" db="EMBL/GenBank/DDBJ databases">
        <authorList>
            <person name="Scholz U."/>
            <person name="Mascher M."/>
            <person name="Fiebig A."/>
        </authorList>
    </citation>
    <scope>NUCLEOTIDE SEQUENCE</scope>
</reference>
<evidence type="ECO:0000313" key="3">
    <source>
        <dbReference type="EMBL" id="CAA7396310.1"/>
    </source>
</evidence>
<feature type="chain" id="PRO_5029630177" evidence="2">
    <location>
        <begin position="18"/>
        <end position="410"/>
    </location>
</feature>
<name>A0A7I8KF30_SPIIN</name>
<proteinExistence type="predicted"/>